<proteinExistence type="predicted"/>
<protein>
    <submittedName>
        <fullName evidence="4">Response regulator</fullName>
    </submittedName>
</protein>
<comment type="caution">
    <text evidence="4">The sequence shown here is derived from an EMBL/GenBank/DDBJ whole genome shotgun (WGS) entry which is preliminary data.</text>
</comment>
<dbReference type="PANTHER" id="PTHR44591">
    <property type="entry name" value="STRESS RESPONSE REGULATOR PROTEIN 1"/>
    <property type="match status" value="1"/>
</dbReference>
<sequence>MVNRASRRVLLIENENAIRELAQICLEIAAGWEVLVADSRCEIIVLAQTRQVDAILLDLDACTTKYSDRSVEVAADLTPDRDWSTILQQLQQNPVTQHIPVILLTNTIHSYQLPQSLDLGVIVAIAKPFDLLALANQVAIALNWN</sequence>
<dbReference type="PANTHER" id="PTHR44591:SF22">
    <property type="entry name" value="CHEY SUBFAMILY"/>
    <property type="match status" value="1"/>
</dbReference>
<feature type="domain" description="Response regulatory" evidence="3">
    <location>
        <begin position="8"/>
        <end position="142"/>
    </location>
</feature>
<name>A0AB37UQ53_9CYAN</name>
<dbReference type="Proteomes" id="UP000282574">
    <property type="component" value="Unassembled WGS sequence"/>
</dbReference>
<evidence type="ECO:0000313" key="4">
    <source>
        <dbReference type="EMBL" id="RUT13506.1"/>
    </source>
</evidence>
<evidence type="ECO:0000313" key="5">
    <source>
        <dbReference type="Proteomes" id="UP000282574"/>
    </source>
</evidence>
<dbReference type="SUPFAM" id="SSF52172">
    <property type="entry name" value="CheY-like"/>
    <property type="match status" value="1"/>
</dbReference>
<evidence type="ECO:0000259" key="3">
    <source>
        <dbReference type="PROSITE" id="PS50110"/>
    </source>
</evidence>
<dbReference type="InterPro" id="IPR011006">
    <property type="entry name" value="CheY-like_superfamily"/>
</dbReference>
<reference evidence="4 5" key="1">
    <citation type="journal article" date="2019" name="Genome Biol. Evol.">
        <title>Day and night: Metabolic profiles and evolutionary relationships of six axenic non-marine cyanobacteria.</title>
        <authorList>
            <person name="Will S.E."/>
            <person name="Henke P."/>
            <person name="Boedeker C."/>
            <person name="Huang S."/>
            <person name="Brinkmann H."/>
            <person name="Rohde M."/>
            <person name="Jarek M."/>
            <person name="Friedl T."/>
            <person name="Seufert S."/>
            <person name="Schumacher M."/>
            <person name="Overmann J."/>
            <person name="Neumann-Schaal M."/>
            <person name="Petersen J."/>
        </authorList>
    </citation>
    <scope>NUCLEOTIDE SEQUENCE [LARGE SCALE GENOMIC DNA]</scope>
    <source>
        <strain evidence="4 5">SAG 39.79</strain>
    </source>
</reference>
<dbReference type="EMBL" id="RSCK01000006">
    <property type="protein sequence ID" value="RUT13506.1"/>
    <property type="molecule type" value="Genomic_DNA"/>
</dbReference>
<evidence type="ECO:0000256" key="2">
    <source>
        <dbReference type="PROSITE-ProRule" id="PRU00169"/>
    </source>
</evidence>
<organism evidence="4 5">
    <name type="scientific">Chroococcidiopsis cubana SAG 39.79</name>
    <dbReference type="NCBI Taxonomy" id="388085"/>
    <lineage>
        <taxon>Bacteria</taxon>
        <taxon>Bacillati</taxon>
        <taxon>Cyanobacteriota</taxon>
        <taxon>Cyanophyceae</taxon>
        <taxon>Chroococcidiopsidales</taxon>
        <taxon>Chroococcidiopsidaceae</taxon>
        <taxon>Chroococcidiopsis</taxon>
    </lineage>
</organism>
<dbReference type="PROSITE" id="PS50110">
    <property type="entry name" value="RESPONSE_REGULATORY"/>
    <property type="match status" value="1"/>
</dbReference>
<keyword evidence="1 2" id="KW-0597">Phosphoprotein</keyword>
<dbReference type="InterPro" id="IPR001789">
    <property type="entry name" value="Sig_transdc_resp-reg_receiver"/>
</dbReference>
<dbReference type="InterPro" id="IPR050595">
    <property type="entry name" value="Bact_response_regulator"/>
</dbReference>
<feature type="modified residue" description="4-aspartylphosphate" evidence="2">
    <location>
        <position position="58"/>
    </location>
</feature>
<dbReference type="GO" id="GO:0000160">
    <property type="term" value="P:phosphorelay signal transduction system"/>
    <property type="evidence" value="ECO:0007669"/>
    <property type="project" value="InterPro"/>
</dbReference>
<keyword evidence="5" id="KW-1185">Reference proteome</keyword>
<accession>A0AB37UQ53</accession>
<dbReference type="RefSeq" id="WP_015153107.1">
    <property type="nucleotide sequence ID" value="NZ_JAVKZF010000002.1"/>
</dbReference>
<dbReference type="Gene3D" id="3.40.50.2300">
    <property type="match status" value="1"/>
</dbReference>
<dbReference type="AlphaFoldDB" id="A0AB37UQ53"/>
<gene>
    <name evidence="4" type="ORF">DSM107010_11290</name>
</gene>
<evidence type="ECO:0000256" key="1">
    <source>
        <dbReference type="ARBA" id="ARBA00022553"/>
    </source>
</evidence>